<dbReference type="InterPro" id="IPR050833">
    <property type="entry name" value="Poly_Biosynth_Transport"/>
</dbReference>
<evidence type="ECO:0000313" key="7">
    <source>
        <dbReference type="EMBL" id="SFV60209.1"/>
    </source>
</evidence>
<evidence type="ECO:0000256" key="4">
    <source>
        <dbReference type="ARBA" id="ARBA00022989"/>
    </source>
</evidence>
<gene>
    <name evidence="7" type="ORF">MNB_SV-3-702</name>
</gene>
<evidence type="ECO:0000256" key="3">
    <source>
        <dbReference type="ARBA" id="ARBA00022692"/>
    </source>
</evidence>
<feature type="transmembrane region" description="Helical" evidence="6">
    <location>
        <begin position="388"/>
        <end position="406"/>
    </location>
</feature>
<evidence type="ECO:0000256" key="2">
    <source>
        <dbReference type="ARBA" id="ARBA00022475"/>
    </source>
</evidence>
<accession>A0A1W1C360</accession>
<feature type="transmembrane region" description="Helical" evidence="6">
    <location>
        <begin position="152"/>
        <end position="174"/>
    </location>
</feature>
<feature type="transmembrane region" description="Helical" evidence="6">
    <location>
        <begin position="333"/>
        <end position="355"/>
    </location>
</feature>
<evidence type="ECO:0000256" key="5">
    <source>
        <dbReference type="ARBA" id="ARBA00023136"/>
    </source>
</evidence>
<dbReference type="GO" id="GO:0005886">
    <property type="term" value="C:plasma membrane"/>
    <property type="evidence" value="ECO:0007669"/>
    <property type="project" value="UniProtKB-SubCell"/>
</dbReference>
<feature type="transmembrane region" description="Helical" evidence="6">
    <location>
        <begin position="119"/>
        <end position="140"/>
    </location>
</feature>
<keyword evidence="2" id="KW-1003">Cell membrane</keyword>
<dbReference type="Pfam" id="PF01943">
    <property type="entry name" value="Polysacc_synt"/>
    <property type="match status" value="1"/>
</dbReference>
<evidence type="ECO:0000256" key="1">
    <source>
        <dbReference type="ARBA" id="ARBA00004651"/>
    </source>
</evidence>
<dbReference type="EMBL" id="FPHI01000021">
    <property type="protein sequence ID" value="SFV60209.1"/>
    <property type="molecule type" value="Genomic_DNA"/>
</dbReference>
<keyword evidence="3 6" id="KW-0812">Transmembrane</keyword>
<keyword evidence="4 6" id="KW-1133">Transmembrane helix</keyword>
<name>A0A1W1C360_9ZZZZ</name>
<proteinExistence type="predicted"/>
<organism evidence="7">
    <name type="scientific">hydrothermal vent metagenome</name>
    <dbReference type="NCBI Taxonomy" id="652676"/>
    <lineage>
        <taxon>unclassified sequences</taxon>
        <taxon>metagenomes</taxon>
        <taxon>ecological metagenomes</taxon>
    </lineage>
</organism>
<dbReference type="InterPro" id="IPR002797">
    <property type="entry name" value="Polysacc_synth"/>
</dbReference>
<dbReference type="PANTHER" id="PTHR30250">
    <property type="entry name" value="PST FAMILY PREDICTED COLANIC ACID TRANSPORTER"/>
    <property type="match status" value="1"/>
</dbReference>
<sequence length="425" mass="48958">MISQFKNSILFKNTFIYVLLQFINKVIPFLLLPVLTRYLTPEDYGMIATYNTLIGALSIFIGLSMSGAIGISFFHLTKEDLKKYTGNVFNILLISVLIVSIVVILFQSYLSEKLKLPTIWLYVAIVVALMHMITSVNLTLWRSQQKAKPYAFYEVSQTLFNIFLSLFLIIIMHYGWEGRTIGSASAIIIFGILSLVFIYKRDYIVFNYSVEYMKDALKFGITLIPHQMALWMRSGVDILLITSIVGVSQAGLYNVGLQFGMVVSIFAVAFNNAFSPYLYDKLKNITPKIQKHLVKFTYLYFVCIIIFAMGLSTFFIWLIPFFLGKQFQNASEYIYWISLAYAFQGMYFMVVNYIFYAKKNHLLSIVTISTSIFHVVLSYILIQRYGAIGAAYTSVISFFLTFILVWRISSKVVEMPWFDFSWSKK</sequence>
<comment type="subcellular location">
    <subcellularLocation>
        <location evidence="1">Cell membrane</location>
        <topology evidence="1">Multi-pass membrane protein</topology>
    </subcellularLocation>
</comment>
<evidence type="ECO:0000256" key="6">
    <source>
        <dbReference type="SAM" id="Phobius"/>
    </source>
</evidence>
<protein>
    <submittedName>
        <fullName evidence="7">Membrane protein involved in the export of O-antigen and teichoic acid</fullName>
    </submittedName>
</protein>
<feature type="transmembrane region" description="Helical" evidence="6">
    <location>
        <begin position="259"/>
        <end position="279"/>
    </location>
</feature>
<keyword evidence="5 6" id="KW-0472">Membrane</keyword>
<feature type="transmembrane region" description="Helical" evidence="6">
    <location>
        <begin position="299"/>
        <end position="321"/>
    </location>
</feature>
<feature type="transmembrane region" description="Helical" evidence="6">
    <location>
        <begin position="88"/>
        <end position="107"/>
    </location>
</feature>
<dbReference type="PANTHER" id="PTHR30250:SF11">
    <property type="entry name" value="O-ANTIGEN TRANSPORTER-RELATED"/>
    <property type="match status" value="1"/>
</dbReference>
<feature type="transmembrane region" description="Helical" evidence="6">
    <location>
        <begin position="15"/>
        <end position="34"/>
    </location>
</feature>
<dbReference type="AlphaFoldDB" id="A0A1W1C360"/>
<feature type="transmembrane region" description="Helical" evidence="6">
    <location>
        <begin position="362"/>
        <end position="382"/>
    </location>
</feature>
<feature type="transmembrane region" description="Helical" evidence="6">
    <location>
        <begin position="180"/>
        <end position="199"/>
    </location>
</feature>
<reference evidence="7" key="1">
    <citation type="submission" date="2016-10" db="EMBL/GenBank/DDBJ databases">
        <authorList>
            <person name="de Groot N.N."/>
        </authorList>
    </citation>
    <scope>NUCLEOTIDE SEQUENCE</scope>
</reference>
<feature type="transmembrane region" description="Helical" evidence="6">
    <location>
        <begin position="54"/>
        <end position="76"/>
    </location>
</feature>